<comment type="caution">
    <text evidence="3">The sequence shown here is derived from an EMBL/GenBank/DDBJ whole genome shotgun (WGS) entry which is preliminary data.</text>
</comment>
<feature type="compositionally biased region" description="Polar residues" evidence="2">
    <location>
        <begin position="268"/>
        <end position="281"/>
    </location>
</feature>
<dbReference type="OrthoDB" id="691984at2759"/>
<feature type="coiled-coil region" evidence="1">
    <location>
        <begin position="151"/>
        <end position="185"/>
    </location>
</feature>
<evidence type="ECO:0000313" key="3">
    <source>
        <dbReference type="EMBL" id="KAH7295183.1"/>
    </source>
</evidence>
<name>A0A8T2RI13_CERRI</name>
<dbReference type="OMA" id="CIAESWL"/>
<dbReference type="AlphaFoldDB" id="A0A8T2RI13"/>
<accession>A0A8T2RI13</accession>
<keyword evidence="4" id="KW-1185">Reference proteome</keyword>
<proteinExistence type="predicted"/>
<reference evidence="3 4" key="1">
    <citation type="submission" date="2021-08" db="EMBL/GenBank/DDBJ databases">
        <title>WGS assembly of Ceratopteris richardii.</title>
        <authorList>
            <person name="Marchant D.B."/>
            <person name="Chen G."/>
            <person name="Jenkins J."/>
            <person name="Shu S."/>
            <person name="Leebens-Mack J."/>
            <person name="Grimwood J."/>
            <person name="Schmutz J."/>
            <person name="Soltis P."/>
            <person name="Soltis D."/>
            <person name="Chen Z.-H."/>
        </authorList>
    </citation>
    <scope>NUCLEOTIDE SEQUENCE [LARGE SCALE GENOMIC DNA]</scope>
    <source>
        <strain evidence="3">Whitten #5841</strain>
        <tissue evidence="3">Leaf</tissue>
    </source>
</reference>
<keyword evidence="1" id="KW-0175">Coiled coil</keyword>
<feature type="compositionally biased region" description="Polar residues" evidence="2">
    <location>
        <begin position="347"/>
        <end position="356"/>
    </location>
</feature>
<protein>
    <submittedName>
        <fullName evidence="3">Uncharacterized protein</fullName>
    </submittedName>
</protein>
<feature type="compositionally biased region" description="Polar residues" evidence="2">
    <location>
        <begin position="380"/>
        <end position="390"/>
    </location>
</feature>
<dbReference type="EMBL" id="CM035432">
    <property type="protein sequence ID" value="KAH7295183.1"/>
    <property type="molecule type" value="Genomic_DNA"/>
</dbReference>
<dbReference type="InterPro" id="IPR043424">
    <property type="entry name" value="BLT-like"/>
</dbReference>
<feature type="region of interest" description="Disordered" evidence="2">
    <location>
        <begin position="263"/>
        <end position="303"/>
    </location>
</feature>
<gene>
    <name evidence="3" type="ORF">KP509_27G036300</name>
</gene>
<dbReference type="PANTHER" id="PTHR31071:SF2">
    <property type="entry name" value="ACTIN CYTOSKELETON-REGULATORY COMPLEX PAN-LIKE PROTEIN"/>
    <property type="match status" value="1"/>
</dbReference>
<evidence type="ECO:0000256" key="1">
    <source>
        <dbReference type="SAM" id="Coils"/>
    </source>
</evidence>
<organism evidence="3 4">
    <name type="scientific">Ceratopteris richardii</name>
    <name type="common">Triangle waterfern</name>
    <dbReference type="NCBI Taxonomy" id="49495"/>
    <lineage>
        <taxon>Eukaryota</taxon>
        <taxon>Viridiplantae</taxon>
        <taxon>Streptophyta</taxon>
        <taxon>Embryophyta</taxon>
        <taxon>Tracheophyta</taxon>
        <taxon>Polypodiopsida</taxon>
        <taxon>Polypodiidae</taxon>
        <taxon>Polypodiales</taxon>
        <taxon>Pteridineae</taxon>
        <taxon>Pteridaceae</taxon>
        <taxon>Parkerioideae</taxon>
        <taxon>Ceratopteris</taxon>
    </lineage>
</organism>
<sequence>MPPKSCDANEHLDVTSTVFLATTVPTKVSLESSQKDNFSMKLNFDEEFSKVALRMQRMEAAQVSILTETDSVLRRCTDEITLLRTNEQEKVQAAMSSILKELDEEREARKCAEMDSKSLAIRVNEANKSILLAEKKLDMERKSRKVVEDLCNELSKEMAGDKIKIEELSREVANVRHEMEEERKASSLVEVCRKVRFEMELSEAKLQLKERCLSLDKLKMELESFLDQQRRQSTSHIGKSLRKAIKKREDVSLDVSLKSSFFHENGSAPASENRINPSKLGSSCADEVSKNSRPSLIRHPCNRKTAYPAGCNAEWDGGLHNLKRNLPKASVAQSNEKRSDSHKQESSETYTRSRSNQNKEFREEFGNDSIFIHSRKEASSNDIARQGSRTNKGRLRDHVHSKMNVPRNDIYGAKEGEILSWSTSEQKLGYTRVAEEISHLNGSHTSTCEESLRKRCNLYPRAVSR</sequence>
<dbReference type="PANTHER" id="PTHR31071">
    <property type="entry name" value="GB|AAF24581.1"/>
    <property type="match status" value="1"/>
</dbReference>
<feature type="compositionally biased region" description="Basic and acidic residues" evidence="2">
    <location>
        <begin position="335"/>
        <end position="346"/>
    </location>
</feature>
<feature type="region of interest" description="Disordered" evidence="2">
    <location>
        <begin position="329"/>
        <end position="396"/>
    </location>
</feature>
<dbReference type="Proteomes" id="UP000825935">
    <property type="component" value="Chromosome 27"/>
</dbReference>
<evidence type="ECO:0000256" key="2">
    <source>
        <dbReference type="SAM" id="MobiDB-lite"/>
    </source>
</evidence>
<evidence type="ECO:0000313" key="4">
    <source>
        <dbReference type="Proteomes" id="UP000825935"/>
    </source>
</evidence>